<proteinExistence type="predicted"/>
<keyword evidence="1" id="KW-0732">Signal</keyword>
<dbReference type="Gene3D" id="3.30.110.70">
    <property type="entry name" value="Hypothetical protein apc22750. Chain B"/>
    <property type="match status" value="1"/>
</dbReference>
<feature type="signal peptide" evidence="1">
    <location>
        <begin position="1"/>
        <end position="21"/>
    </location>
</feature>
<protein>
    <recommendedName>
        <fullName evidence="4">Excinuclease ABC subunit A</fullName>
    </recommendedName>
</protein>
<sequence>MKKIKWAVVAVCLLSAVSVSAADVKKTLTLESARSSAAVQEILDGDIAMYWGNQSHPAVSKKIGVYKTSKRTNGFMKADEDACARALASALIVFQERARKEGGNAVLGLVSNIKNVEESSETEYRCLVGSVMVNVALKGTVVKLAK</sequence>
<dbReference type="Proteomes" id="UP000199073">
    <property type="component" value="Unassembled WGS sequence"/>
</dbReference>
<keyword evidence="3" id="KW-1185">Reference proteome</keyword>
<reference evidence="2 3" key="1">
    <citation type="submission" date="2016-10" db="EMBL/GenBank/DDBJ databases">
        <authorList>
            <person name="de Groot N.N."/>
        </authorList>
    </citation>
    <scope>NUCLEOTIDE SEQUENCE [LARGE SCALE GENOMIC DNA]</scope>
    <source>
        <strain evidence="2 3">DSM 12130</strain>
    </source>
</reference>
<dbReference type="EMBL" id="FNJI01000022">
    <property type="protein sequence ID" value="SDP49004.1"/>
    <property type="molecule type" value="Genomic_DNA"/>
</dbReference>
<organism evidence="2 3">
    <name type="scientific">Desulforhopalus singaporensis</name>
    <dbReference type="NCBI Taxonomy" id="91360"/>
    <lineage>
        <taxon>Bacteria</taxon>
        <taxon>Pseudomonadati</taxon>
        <taxon>Thermodesulfobacteriota</taxon>
        <taxon>Desulfobulbia</taxon>
        <taxon>Desulfobulbales</taxon>
        <taxon>Desulfocapsaceae</taxon>
        <taxon>Desulforhopalus</taxon>
    </lineage>
</organism>
<dbReference type="RefSeq" id="WP_218121808.1">
    <property type="nucleotide sequence ID" value="NZ_FNJI01000022.1"/>
</dbReference>
<evidence type="ECO:0000313" key="2">
    <source>
        <dbReference type="EMBL" id="SDP49004.1"/>
    </source>
</evidence>
<name>A0A1H0T4Y9_9BACT</name>
<gene>
    <name evidence="2" type="ORF">SAMN05660330_02927</name>
</gene>
<evidence type="ECO:0000256" key="1">
    <source>
        <dbReference type="SAM" id="SignalP"/>
    </source>
</evidence>
<evidence type="ECO:0000313" key="3">
    <source>
        <dbReference type="Proteomes" id="UP000199073"/>
    </source>
</evidence>
<feature type="chain" id="PRO_5011535553" description="Excinuclease ABC subunit A" evidence="1">
    <location>
        <begin position="22"/>
        <end position="146"/>
    </location>
</feature>
<dbReference type="STRING" id="91360.SAMN05660330_02927"/>
<evidence type="ECO:0008006" key="4">
    <source>
        <dbReference type="Google" id="ProtNLM"/>
    </source>
</evidence>
<dbReference type="AlphaFoldDB" id="A0A1H0T4Y9"/>
<accession>A0A1H0T4Y9</accession>